<feature type="domain" description="Isochorismatase-like" evidence="8">
    <location>
        <begin position="8"/>
        <end position="171"/>
    </location>
</feature>
<proteinExistence type="inferred from homology"/>
<accession>A0A1T4PKR2</accession>
<dbReference type="InterPro" id="IPR036380">
    <property type="entry name" value="Isochorismatase-like_sf"/>
</dbReference>
<comment type="similarity">
    <text evidence="1">Belongs to the isochorismatase family.</text>
</comment>
<dbReference type="EMBL" id="FUXE01000017">
    <property type="protein sequence ID" value="SJZ91478.1"/>
    <property type="molecule type" value="Genomic_DNA"/>
</dbReference>
<evidence type="ECO:0000256" key="4">
    <source>
        <dbReference type="ARBA" id="ARBA00022801"/>
    </source>
</evidence>
<evidence type="ECO:0000313" key="10">
    <source>
        <dbReference type="Proteomes" id="UP000190121"/>
    </source>
</evidence>
<keyword evidence="2" id="KW-0662">Pyridine nucleotide biosynthesis</keyword>
<dbReference type="InterPro" id="IPR052347">
    <property type="entry name" value="Isochorismatase_Nicotinamidase"/>
</dbReference>
<dbReference type="PANTHER" id="PTHR11080">
    <property type="entry name" value="PYRAZINAMIDASE/NICOTINAMIDASE"/>
    <property type="match status" value="1"/>
</dbReference>
<dbReference type="GO" id="GO:0008936">
    <property type="term" value="F:nicotinamidase activity"/>
    <property type="evidence" value="ECO:0007669"/>
    <property type="project" value="UniProtKB-EC"/>
</dbReference>
<dbReference type="OrthoDB" id="9791276at2"/>
<dbReference type="RefSeq" id="WP_078737374.1">
    <property type="nucleotide sequence ID" value="NZ_FUXE01000017.1"/>
</dbReference>
<dbReference type="SUPFAM" id="SSF52499">
    <property type="entry name" value="Isochorismatase-like hydrolases"/>
    <property type="match status" value="1"/>
</dbReference>
<keyword evidence="10" id="KW-1185">Reference proteome</keyword>
<sequence>MKITQPYTLLVVDPQVDFVSGSLAVPHAGRAMELLTEWGNRHIEEMEALVITSDQHTWDHCSFQANGGLWPPHCIRYTEGAALTPEVLPLVKSVVERKIPYKMVEKATTSERDAYSAFESEVPELLRSATHIVVAGIAGDYCVLQTVRDLLKLGLGSKLYLLEEGIASIDDGSTLRNFIAQEGVHLLR</sequence>
<protein>
    <recommendedName>
        <fullName evidence="6">nicotinamidase</fullName>
        <ecNumber evidence="6">3.5.1.19</ecNumber>
    </recommendedName>
    <alternativeName>
        <fullName evidence="7">Nicotinamide deamidase</fullName>
    </alternativeName>
</protein>
<reference evidence="10" key="1">
    <citation type="submission" date="2017-02" db="EMBL/GenBank/DDBJ databases">
        <authorList>
            <person name="Varghese N."/>
            <person name="Submissions S."/>
        </authorList>
    </citation>
    <scope>NUCLEOTIDE SEQUENCE [LARGE SCALE GENOMIC DNA]</scope>
    <source>
        <strain evidence="10">ATCC 51356</strain>
    </source>
</reference>
<evidence type="ECO:0000256" key="3">
    <source>
        <dbReference type="ARBA" id="ARBA00022723"/>
    </source>
</evidence>
<dbReference type="STRING" id="29524.SAMN02745171_01476"/>
<comment type="pathway">
    <text evidence="5">Cofactor biosynthesis; nicotinate biosynthesis; nicotinate from nicotinamide: step 1/1.</text>
</comment>
<dbReference type="Pfam" id="PF00857">
    <property type="entry name" value="Isochorismatase"/>
    <property type="match status" value="1"/>
</dbReference>
<dbReference type="GO" id="GO:0019363">
    <property type="term" value="P:pyridine nucleotide biosynthetic process"/>
    <property type="evidence" value="ECO:0007669"/>
    <property type="project" value="UniProtKB-KW"/>
</dbReference>
<name>A0A1T4PKR2_9PORP</name>
<gene>
    <name evidence="9" type="ORF">SAMN02745171_01476</name>
</gene>
<dbReference type="PANTHER" id="PTHR11080:SF2">
    <property type="entry name" value="LD05707P"/>
    <property type="match status" value="1"/>
</dbReference>
<dbReference type="AlphaFoldDB" id="A0A1T4PKR2"/>
<evidence type="ECO:0000256" key="1">
    <source>
        <dbReference type="ARBA" id="ARBA00006336"/>
    </source>
</evidence>
<evidence type="ECO:0000256" key="2">
    <source>
        <dbReference type="ARBA" id="ARBA00022642"/>
    </source>
</evidence>
<keyword evidence="4" id="KW-0378">Hydrolase</keyword>
<keyword evidence="3" id="KW-0479">Metal-binding</keyword>
<dbReference type="EC" id="3.5.1.19" evidence="6"/>
<evidence type="ECO:0000256" key="7">
    <source>
        <dbReference type="ARBA" id="ARBA00043224"/>
    </source>
</evidence>
<organism evidence="9 10">
    <name type="scientific">Porphyromonas circumdentaria</name>
    <dbReference type="NCBI Taxonomy" id="29524"/>
    <lineage>
        <taxon>Bacteria</taxon>
        <taxon>Pseudomonadati</taxon>
        <taxon>Bacteroidota</taxon>
        <taxon>Bacteroidia</taxon>
        <taxon>Bacteroidales</taxon>
        <taxon>Porphyromonadaceae</taxon>
        <taxon>Porphyromonas</taxon>
    </lineage>
</organism>
<evidence type="ECO:0000313" key="9">
    <source>
        <dbReference type="EMBL" id="SJZ91478.1"/>
    </source>
</evidence>
<evidence type="ECO:0000256" key="6">
    <source>
        <dbReference type="ARBA" id="ARBA00039017"/>
    </source>
</evidence>
<evidence type="ECO:0000259" key="8">
    <source>
        <dbReference type="Pfam" id="PF00857"/>
    </source>
</evidence>
<evidence type="ECO:0000256" key="5">
    <source>
        <dbReference type="ARBA" id="ARBA00037900"/>
    </source>
</evidence>
<dbReference type="Gene3D" id="3.40.50.850">
    <property type="entry name" value="Isochorismatase-like"/>
    <property type="match status" value="1"/>
</dbReference>
<dbReference type="Proteomes" id="UP000190121">
    <property type="component" value="Unassembled WGS sequence"/>
</dbReference>
<dbReference type="InterPro" id="IPR000868">
    <property type="entry name" value="Isochorismatase-like_dom"/>
</dbReference>
<dbReference type="GO" id="GO:0046872">
    <property type="term" value="F:metal ion binding"/>
    <property type="evidence" value="ECO:0007669"/>
    <property type="project" value="UniProtKB-KW"/>
</dbReference>